<keyword evidence="2" id="KW-1185">Reference proteome</keyword>
<protein>
    <submittedName>
        <fullName evidence="1">Uncharacterized protein</fullName>
    </submittedName>
</protein>
<comment type="caution">
    <text evidence="1">The sequence shown here is derived from an EMBL/GenBank/DDBJ whole genome shotgun (WGS) entry which is preliminary data.</text>
</comment>
<organism evidence="1 2">
    <name type="scientific">Potamilus streckersoni</name>
    <dbReference type="NCBI Taxonomy" id="2493646"/>
    <lineage>
        <taxon>Eukaryota</taxon>
        <taxon>Metazoa</taxon>
        <taxon>Spiralia</taxon>
        <taxon>Lophotrochozoa</taxon>
        <taxon>Mollusca</taxon>
        <taxon>Bivalvia</taxon>
        <taxon>Autobranchia</taxon>
        <taxon>Heteroconchia</taxon>
        <taxon>Palaeoheterodonta</taxon>
        <taxon>Unionida</taxon>
        <taxon>Unionoidea</taxon>
        <taxon>Unionidae</taxon>
        <taxon>Ambleminae</taxon>
        <taxon>Lampsilini</taxon>
        <taxon>Potamilus</taxon>
    </lineage>
</organism>
<accession>A0AAE0VQ27</accession>
<reference evidence="1" key="2">
    <citation type="journal article" date="2021" name="Genome Biol. Evol.">
        <title>Developing a high-quality reference genome for a parasitic bivalve with doubly uniparental inheritance (Bivalvia: Unionida).</title>
        <authorList>
            <person name="Smith C.H."/>
        </authorList>
    </citation>
    <scope>NUCLEOTIDE SEQUENCE</scope>
    <source>
        <strain evidence="1">CHS0354</strain>
        <tissue evidence="1">Mantle</tissue>
    </source>
</reference>
<dbReference type="AlphaFoldDB" id="A0AAE0VQ27"/>
<name>A0AAE0VQ27_9BIVA</name>
<sequence>MRCTDPKWGICVIKYHRAGRGTECGTNKNLTTAQLSQRSKTSKLNDIKMFCSYEPMNSS</sequence>
<reference evidence="1" key="1">
    <citation type="journal article" date="2021" name="Genome Biol. Evol.">
        <title>A High-Quality Reference Genome for a Parasitic Bivalve with Doubly Uniparental Inheritance (Bivalvia: Unionida).</title>
        <authorList>
            <person name="Smith C.H."/>
        </authorList>
    </citation>
    <scope>NUCLEOTIDE SEQUENCE</scope>
    <source>
        <strain evidence="1">CHS0354</strain>
    </source>
</reference>
<gene>
    <name evidence="1" type="ORF">CHS0354_009880</name>
</gene>
<evidence type="ECO:0000313" key="2">
    <source>
        <dbReference type="Proteomes" id="UP001195483"/>
    </source>
</evidence>
<reference evidence="1" key="3">
    <citation type="submission" date="2023-05" db="EMBL/GenBank/DDBJ databases">
        <authorList>
            <person name="Smith C.H."/>
        </authorList>
    </citation>
    <scope>NUCLEOTIDE SEQUENCE</scope>
    <source>
        <strain evidence="1">CHS0354</strain>
        <tissue evidence="1">Mantle</tissue>
    </source>
</reference>
<evidence type="ECO:0000313" key="1">
    <source>
        <dbReference type="EMBL" id="KAK3585032.1"/>
    </source>
</evidence>
<dbReference type="EMBL" id="JAEAOA010000628">
    <property type="protein sequence ID" value="KAK3585032.1"/>
    <property type="molecule type" value="Genomic_DNA"/>
</dbReference>
<proteinExistence type="predicted"/>
<dbReference type="Proteomes" id="UP001195483">
    <property type="component" value="Unassembled WGS sequence"/>
</dbReference>